<feature type="domain" description="FAD-binding" evidence="5">
    <location>
        <begin position="7"/>
        <end position="335"/>
    </location>
</feature>
<dbReference type="GO" id="GO:0071949">
    <property type="term" value="F:FAD binding"/>
    <property type="evidence" value="ECO:0007669"/>
    <property type="project" value="InterPro"/>
</dbReference>
<comment type="caution">
    <text evidence="6">The sequence shown here is derived from an EMBL/GenBank/DDBJ whole genome shotgun (WGS) entry which is preliminary data.</text>
</comment>
<evidence type="ECO:0000256" key="4">
    <source>
        <dbReference type="ARBA" id="ARBA00023002"/>
    </source>
</evidence>
<keyword evidence="3" id="KW-0274">FAD</keyword>
<evidence type="ECO:0000259" key="5">
    <source>
        <dbReference type="Pfam" id="PF01494"/>
    </source>
</evidence>
<keyword evidence="6" id="KW-0503">Monooxygenase</keyword>
<keyword evidence="2" id="KW-0285">Flavoprotein</keyword>
<keyword evidence="4" id="KW-0560">Oxidoreductase</keyword>
<protein>
    <submittedName>
        <fullName evidence="6">Monooxygenase FAD-binding protein</fullName>
    </submittedName>
</protein>
<dbReference type="SUPFAM" id="SSF51905">
    <property type="entry name" value="FAD/NAD(P)-binding domain"/>
    <property type="match status" value="1"/>
</dbReference>
<organism evidence="6 7">
    <name type="scientific">Microseira wollei NIES-4236</name>
    <dbReference type="NCBI Taxonomy" id="2530354"/>
    <lineage>
        <taxon>Bacteria</taxon>
        <taxon>Bacillati</taxon>
        <taxon>Cyanobacteriota</taxon>
        <taxon>Cyanophyceae</taxon>
        <taxon>Oscillatoriophycideae</taxon>
        <taxon>Aerosakkonematales</taxon>
        <taxon>Aerosakkonemataceae</taxon>
        <taxon>Microseira</taxon>
    </lineage>
</organism>
<evidence type="ECO:0000313" key="6">
    <source>
        <dbReference type="EMBL" id="GET38770.1"/>
    </source>
</evidence>
<dbReference type="EMBL" id="BLAY01000052">
    <property type="protein sequence ID" value="GET38770.1"/>
    <property type="molecule type" value="Genomic_DNA"/>
</dbReference>
<dbReference type="PANTHER" id="PTHR46496">
    <property type="match status" value="1"/>
</dbReference>
<dbReference type="RefSeq" id="WP_226583029.1">
    <property type="nucleotide sequence ID" value="NZ_BLAY01000052.1"/>
</dbReference>
<dbReference type="PANTHER" id="PTHR46496:SF1">
    <property type="entry name" value="ZEAXANTHIN EPOXIDASE, CHLOROPLASTIC"/>
    <property type="match status" value="1"/>
</dbReference>
<evidence type="ECO:0000313" key="7">
    <source>
        <dbReference type="Proteomes" id="UP001050975"/>
    </source>
</evidence>
<dbReference type="Pfam" id="PF01494">
    <property type="entry name" value="FAD_binding_3"/>
    <property type="match status" value="1"/>
</dbReference>
<evidence type="ECO:0000256" key="1">
    <source>
        <dbReference type="ARBA" id="ARBA00001974"/>
    </source>
</evidence>
<dbReference type="Gene3D" id="3.50.50.60">
    <property type="entry name" value="FAD/NAD(P)-binding domain"/>
    <property type="match status" value="1"/>
</dbReference>
<dbReference type="GO" id="GO:0004497">
    <property type="term" value="F:monooxygenase activity"/>
    <property type="evidence" value="ECO:0007669"/>
    <property type="project" value="UniProtKB-KW"/>
</dbReference>
<dbReference type="PRINTS" id="PR00420">
    <property type="entry name" value="RNGMNOXGNASE"/>
</dbReference>
<evidence type="ECO:0000256" key="2">
    <source>
        <dbReference type="ARBA" id="ARBA00022630"/>
    </source>
</evidence>
<dbReference type="AlphaFoldDB" id="A0AAV3XF72"/>
<accession>A0AAV3XF72</accession>
<gene>
    <name evidence="6" type="ORF">MiSe_35290</name>
</gene>
<name>A0AAV3XF72_9CYAN</name>
<reference evidence="6" key="1">
    <citation type="submission" date="2019-10" db="EMBL/GenBank/DDBJ databases">
        <title>Draft genome sequece of Microseira wollei NIES-4236.</title>
        <authorList>
            <person name="Yamaguchi H."/>
            <person name="Suzuki S."/>
            <person name="Kawachi M."/>
        </authorList>
    </citation>
    <scope>NUCLEOTIDE SEQUENCE</scope>
    <source>
        <strain evidence="6">NIES-4236</strain>
    </source>
</reference>
<evidence type="ECO:0000256" key="3">
    <source>
        <dbReference type="ARBA" id="ARBA00022827"/>
    </source>
</evidence>
<keyword evidence="7" id="KW-1185">Reference proteome</keyword>
<dbReference type="InterPro" id="IPR002938">
    <property type="entry name" value="FAD-bd"/>
</dbReference>
<comment type="cofactor">
    <cofactor evidence="1">
        <name>FAD</name>
        <dbReference type="ChEBI" id="CHEBI:57692"/>
    </cofactor>
</comment>
<sequence length="381" mass="42271">METGKKILAIGGGIGGAATALALHRVGFKPIVYERSETLREVGAGVALWANATRVLQELGVLEDVLRASDPITNYQFFSHRGKQLIDLRVDGFEVPAVAIHRADLQALLWQKLPLDRCVLGQVFERFEQVGNKVIAHFSAGLADEGDGLIGADGLRSRVRAQLFGEAKPIYRGMTSYRGITNYIPDTYKRGYICEFLGAGKAFGFVTIGKGRMYWYVASKASEAQPDAPIGRKRELQEMFQNWPSPIPEMIAATDEANIIKTDLYDRVPLQKWSFSNITLLGDAAHPTLPTMGQGACMAIEDALVVTKCLLEQSDAATAFRQYESLRLIRTKKIFEQSLLIGKVARIENPVVVALRNTLMKLLSQQFENDYKALHAYRVSF</sequence>
<dbReference type="Proteomes" id="UP001050975">
    <property type="component" value="Unassembled WGS sequence"/>
</dbReference>
<proteinExistence type="predicted"/>
<dbReference type="InterPro" id="IPR036188">
    <property type="entry name" value="FAD/NAD-bd_sf"/>
</dbReference>